<comment type="caution">
    <text evidence="1">The sequence shown here is derived from an EMBL/GenBank/DDBJ whole genome shotgun (WGS) entry which is preliminary data.</text>
</comment>
<gene>
    <name evidence="1" type="ORF">ABT39_MTgene5022</name>
</gene>
<name>A0A101LZ49_PICGL</name>
<dbReference type="EMBL" id="LKAM01000006">
    <property type="protein sequence ID" value="KUM48026.1"/>
    <property type="molecule type" value="Genomic_DNA"/>
</dbReference>
<evidence type="ECO:0000313" key="1">
    <source>
        <dbReference type="EMBL" id="KUM48026.1"/>
    </source>
</evidence>
<geneLocation type="mitochondrion" evidence="1"/>
<organism evidence="1">
    <name type="scientific">Picea glauca</name>
    <name type="common">White spruce</name>
    <name type="synonym">Pinus glauca</name>
    <dbReference type="NCBI Taxonomy" id="3330"/>
    <lineage>
        <taxon>Eukaryota</taxon>
        <taxon>Viridiplantae</taxon>
        <taxon>Streptophyta</taxon>
        <taxon>Embryophyta</taxon>
        <taxon>Tracheophyta</taxon>
        <taxon>Spermatophyta</taxon>
        <taxon>Pinopsida</taxon>
        <taxon>Pinidae</taxon>
        <taxon>Conifers I</taxon>
        <taxon>Pinales</taxon>
        <taxon>Pinaceae</taxon>
        <taxon>Picea</taxon>
    </lineage>
</organism>
<keyword evidence="1" id="KW-0496">Mitochondrion</keyword>
<sequence length="137" mass="15925">MRDQETDRGGNGLSIIGGPSLEPVTELSTELFRFWNSISSWGFRFEGYKMWCGFISLDQFRFKVRVIEETQTLDLFSMAGGLFRIKSVLGKPGKTDWIERRCLCLFFIDRIPIICSRRRRRQGRGTEHVLSSTSIRH</sequence>
<reference evidence="1" key="1">
    <citation type="journal article" date="2015" name="Genome Biol. Evol.">
        <title>Organellar Genomes of White Spruce (Picea glauca): Assembly and Annotation.</title>
        <authorList>
            <person name="Jackman S.D."/>
            <person name="Warren R.L."/>
            <person name="Gibb E.A."/>
            <person name="Vandervalk B.P."/>
            <person name="Mohamadi H."/>
            <person name="Chu J."/>
            <person name="Raymond A."/>
            <person name="Pleasance S."/>
            <person name="Coope R."/>
            <person name="Wildung M.R."/>
            <person name="Ritland C.E."/>
            <person name="Bousquet J."/>
            <person name="Jones S.J."/>
            <person name="Bohlmann J."/>
            <person name="Birol I."/>
        </authorList>
    </citation>
    <scope>NUCLEOTIDE SEQUENCE [LARGE SCALE GENOMIC DNA]</scope>
    <source>
        <tissue evidence="1">Flushing bud</tissue>
    </source>
</reference>
<dbReference type="AlphaFoldDB" id="A0A101LZ49"/>
<protein>
    <submittedName>
        <fullName evidence="1">Uncharacterized protein</fullName>
    </submittedName>
</protein>
<proteinExistence type="predicted"/>
<accession>A0A101LZ49</accession>